<comment type="caution">
    <text evidence="2">The sequence shown here is derived from an EMBL/GenBank/DDBJ whole genome shotgun (WGS) entry which is preliminary data.</text>
</comment>
<dbReference type="AlphaFoldDB" id="A0A438HTN5"/>
<reference evidence="2 3" key="1">
    <citation type="journal article" date="2018" name="PLoS Genet.">
        <title>Population sequencing reveals clonal diversity and ancestral inbreeding in the grapevine cultivar Chardonnay.</title>
        <authorList>
            <person name="Roach M.J."/>
            <person name="Johnson D.L."/>
            <person name="Bohlmann J."/>
            <person name="van Vuuren H.J."/>
            <person name="Jones S.J."/>
            <person name="Pretorius I.S."/>
            <person name="Schmidt S.A."/>
            <person name="Borneman A.R."/>
        </authorList>
    </citation>
    <scope>NUCLEOTIDE SEQUENCE [LARGE SCALE GENOMIC DNA]</scope>
    <source>
        <strain evidence="3">cv. Chardonnay</strain>
        <strain evidence="2">I10V1</strain>
        <tissue evidence="2">Leaf</tissue>
    </source>
</reference>
<organism evidence="2 3">
    <name type="scientific">Vitis vinifera</name>
    <name type="common">Grape</name>
    <dbReference type="NCBI Taxonomy" id="29760"/>
    <lineage>
        <taxon>Eukaryota</taxon>
        <taxon>Viridiplantae</taxon>
        <taxon>Streptophyta</taxon>
        <taxon>Embryophyta</taxon>
        <taxon>Tracheophyta</taxon>
        <taxon>Spermatophyta</taxon>
        <taxon>Magnoliopsida</taxon>
        <taxon>eudicotyledons</taxon>
        <taxon>Gunneridae</taxon>
        <taxon>Pentapetalae</taxon>
        <taxon>rosids</taxon>
        <taxon>Vitales</taxon>
        <taxon>Vitaceae</taxon>
        <taxon>Viteae</taxon>
        <taxon>Vitis</taxon>
    </lineage>
</organism>
<sequence>MLDEKKKVADRYLKRQVLGEGTYGVVYKAFDTMAGKRRVRELILLSLNLWVAFGFDWEF</sequence>
<evidence type="ECO:0000313" key="2">
    <source>
        <dbReference type="EMBL" id="RVW87750.1"/>
    </source>
</evidence>
<protein>
    <recommendedName>
        <fullName evidence="4">Protein kinase domain-containing protein</fullName>
    </recommendedName>
</protein>
<dbReference type="EMBL" id="QGNW01001660">
    <property type="protein sequence ID" value="RVW33996.1"/>
    <property type="molecule type" value="Genomic_DNA"/>
</dbReference>
<evidence type="ECO:0008006" key="4">
    <source>
        <dbReference type="Google" id="ProtNLM"/>
    </source>
</evidence>
<dbReference type="Gene3D" id="3.30.200.20">
    <property type="entry name" value="Phosphorylase Kinase, domain 1"/>
    <property type="match status" value="1"/>
</dbReference>
<dbReference type="EMBL" id="QGNW01000180">
    <property type="protein sequence ID" value="RVW87750.1"/>
    <property type="molecule type" value="Genomic_DNA"/>
</dbReference>
<evidence type="ECO:0000313" key="1">
    <source>
        <dbReference type="EMBL" id="RVW33996.1"/>
    </source>
</evidence>
<dbReference type="SUPFAM" id="SSF56112">
    <property type="entry name" value="Protein kinase-like (PK-like)"/>
    <property type="match status" value="1"/>
</dbReference>
<name>A0A438HTN5_VITVI</name>
<accession>A0A438HTN5</accession>
<dbReference type="InterPro" id="IPR011009">
    <property type="entry name" value="Kinase-like_dom_sf"/>
</dbReference>
<dbReference type="Proteomes" id="UP000288805">
    <property type="component" value="Unassembled WGS sequence"/>
</dbReference>
<proteinExistence type="predicted"/>
<gene>
    <name evidence="2" type="ORF">CK203_044015</name>
    <name evidence="1" type="ORF">CK203_116783</name>
</gene>
<evidence type="ECO:0000313" key="3">
    <source>
        <dbReference type="Proteomes" id="UP000288805"/>
    </source>
</evidence>